<dbReference type="OrthoDB" id="9804559at2"/>
<dbReference type="SUPFAM" id="SSF117143">
    <property type="entry name" value="Flagellar hook protein flgE"/>
    <property type="match status" value="2"/>
</dbReference>
<comment type="subcellular location">
    <subcellularLocation>
        <location evidence="1 4">Bacterial flagellum basal body</location>
    </subcellularLocation>
</comment>
<dbReference type="InterPro" id="IPR010930">
    <property type="entry name" value="Flg_bb/hook_C_dom"/>
</dbReference>
<dbReference type="GO" id="GO:0071978">
    <property type="term" value="P:bacterial-type flagellum-dependent swarming motility"/>
    <property type="evidence" value="ECO:0007669"/>
    <property type="project" value="TreeGrafter"/>
</dbReference>
<dbReference type="GO" id="GO:0009424">
    <property type="term" value="C:bacterial-type flagellum hook"/>
    <property type="evidence" value="ECO:0007669"/>
    <property type="project" value="TreeGrafter"/>
</dbReference>
<keyword evidence="7" id="KW-0969">Cilium</keyword>
<dbReference type="Proteomes" id="UP000092714">
    <property type="component" value="Unassembled WGS sequence"/>
</dbReference>
<dbReference type="NCBIfam" id="TIGR03506">
    <property type="entry name" value="FlgEFG_subfam"/>
    <property type="match status" value="2"/>
</dbReference>
<dbReference type="GO" id="GO:0005829">
    <property type="term" value="C:cytosol"/>
    <property type="evidence" value="ECO:0007669"/>
    <property type="project" value="TreeGrafter"/>
</dbReference>
<feature type="domain" description="Flagellar basal body rod protein N-terminal" evidence="5">
    <location>
        <begin position="5"/>
        <end position="35"/>
    </location>
</feature>
<accession>A0A1B8RTT9</accession>
<dbReference type="InterPro" id="IPR037925">
    <property type="entry name" value="FlgE/F/G-like"/>
</dbReference>
<dbReference type="Pfam" id="PF06429">
    <property type="entry name" value="Flg_bbr_C"/>
    <property type="match status" value="1"/>
</dbReference>
<comment type="caution">
    <text evidence="7">The sequence shown here is derived from an EMBL/GenBank/DDBJ whole genome shotgun (WGS) entry which is preliminary data.</text>
</comment>
<evidence type="ECO:0000259" key="5">
    <source>
        <dbReference type="Pfam" id="PF00460"/>
    </source>
</evidence>
<dbReference type="InterPro" id="IPR020013">
    <property type="entry name" value="Flagellar_FlgE/F/G"/>
</dbReference>
<feature type="domain" description="Flagellar basal-body/hook protein C-terminal" evidence="6">
    <location>
        <begin position="852"/>
        <end position="896"/>
    </location>
</feature>
<evidence type="ECO:0000313" key="7">
    <source>
        <dbReference type="EMBL" id="OBY12212.1"/>
    </source>
</evidence>
<evidence type="ECO:0000256" key="3">
    <source>
        <dbReference type="ARBA" id="ARBA00023143"/>
    </source>
</evidence>
<dbReference type="InterPro" id="IPR001444">
    <property type="entry name" value="Flag_bb_rod_N"/>
</dbReference>
<evidence type="ECO:0000256" key="4">
    <source>
        <dbReference type="RuleBase" id="RU362116"/>
    </source>
</evidence>
<dbReference type="PANTHER" id="PTHR30435">
    <property type="entry name" value="FLAGELLAR PROTEIN"/>
    <property type="match status" value="1"/>
</dbReference>
<evidence type="ECO:0000256" key="1">
    <source>
        <dbReference type="ARBA" id="ARBA00004117"/>
    </source>
</evidence>
<proteinExistence type="inferred from homology"/>
<evidence type="ECO:0000256" key="2">
    <source>
        <dbReference type="ARBA" id="ARBA00009677"/>
    </source>
</evidence>
<dbReference type="Pfam" id="PF00460">
    <property type="entry name" value="Flg_bb_rod"/>
    <property type="match status" value="1"/>
</dbReference>
<reference evidence="7 8" key="1">
    <citation type="submission" date="2016-06" db="EMBL/GenBank/DDBJ databases">
        <authorList>
            <person name="Kjaerup R.B."/>
            <person name="Dalgaard T.S."/>
            <person name="Juul-Madsen H.R."/>
        </authorList>
    </citation>
    <scope>NUCLEOTIDE SEQUENCE [LARGE SCALE GENOMIC DNA]</scope>
    <source>
        <strain evidence="7 8">373-A1</strain>
    </source>
</reference>
<dbReference type="AlphaFoldDB" id="A0A1B8RTT9"/>
<keyword evidence="3 4" id="KW-0975">Bacterial flagellum</keyword>
<dbReference type="InterPro" id="IPR019776">
    <property type="entry name" value="Flagellar_basal_body_rod_CS"/>
</dbReference>
<gene>
    <name evidence="7" type="ORF">CP373A1_01055</name>
</gene>
<dbReference type="PANTHER" id="PTHR30435:SF1">
    <property type="entry name" value="FLAGELLAR HOOK PROTEIN FLGE"/>
    <property type="match status" value="1"/>
</dbReference>
<dbReference type="PROSITE" id="PS00588">
    <property type="entry name" value="FLAGELLA_BB_ROD"/>
    <property type="match status" value="1"/>
</dbReference>
<dbReference type="eggNOG" id="COG4786">
    <property type="taxonomic scope" value="Bacteria"/>
</dbReference>
<dbReference type="GO" id="GO:0009425">
    <property type="term" value="C:bacterial-type flagellum basal body"/>
    <property type="evidence" value="ECO:0007669"/>
    <property type="project" value="UniProtKB-SubCell"/>
</dbReference>
<protein>
    <recommendedName>
        <fullName evidence="4">Flagellar hook protein FlgE</fullName>
    </recommendedName>
</protein>
<keyword evidence="8" id="KW-1185">Reference proteome</keyword>
<keyword evidence="7" id="KW-0966">Cell projection</keyword>
<evidence type="ECO:0000313" key="8">
    <source>
        <dbReference type="Proteomes" id="UP000092714"/>
    </source>
</evidence>
<keyword evidence="7" id="KW-0282">Flagellum</keyword>
<sequence length="898" mass="93457">MLRSMYSGISGMKVNQTRLDVIGNNISNVNTTGFKSSRARFKDMLNQNVSNAMAPSQNQGGTNASQVGLGVQLASIDAVMTQGNLQSTGRALDLAIDGEGFFMVSNGPSIYGDSQLEVNHRAGTHTLTQQSLANSGSEIMYTRDGSLILDSEGNLLTGDGYRVMGYSLTNDDSSMPATSQKPNNTTAAGLDFKFGPGSQLNGYKVVLGSVGPGTVTSADVDKAQKLIIVNGDFSETGNLTAAQIESAVNKGLSASGISQEISVSGTPISLANLGSDSILGGSDASAPKAVTVAGFTIQLTEGDALNGYTFEIGEVAADSLSVQVNSDVKKILINGDFINKGALSADGIKTEINRALSDAKINQSVKSVTGSAQNLTQITGQTSESVVAEEPKATLQNKDGSGAANFSGLTVTTGLGAALNGYTVSFGDSTGDISVTVDKTSKSIKIHGDLTGVADGTDKLTQLNNKVANALKSNGISGTTLTFGGRYEQTNAGSTTIDSRDITMKLAGGVDAQKPKDIEFGNGFTLEFPELIGNKKSSFDNYQIVIADVNEEELSVEVDTTENKIILKGNFMSANAVKKDDLQNKINQKLKEKGLIADTDKGVKISGSGKIYTGLTSEEVEGGEELKAPAMVGALGLEFNFSDGAALNGYKIVTGNISAGTKSSVSISEKNKTITINGDFVTQGAVSAKGIENALNNALREASINQSISVTGNPMEIGGTESEITNGGTPVQSLDNDGTVNFVDGTKDLKAYDSSLKTLKIPDKVKLPGSETELRVKSYTIDSSGIINGILEDGRVAALGQIAMASFKNPEGLTKMGGNLYSSSVNSGDPTIKSGVGTLGEDNSLGYGDSVQSMLEMSNVDLSEQFTEMIVATRAFQASGKMINTGDEILQDIINLKR</sequence>
<comment type="similarity">
    <text evidence="2 4">Belongs to the flagella basal body rod proteins family.</text>
</comment>
<name>A0A1B8RTT9_9CLOT</name>
<evidence type="ECO:0000259" key="6">
    <source>
        <dbReference type="Pfam" id="PF06429"/>
    </source>
</evidence>
<dbReference type="EMBL" id="MAPZ01000009">
    <property type="protein sequence ID" value="OBY12212.1"/>
    <property type="molecule type" value="Genomic_DNA"/>
</dbReference>
<organism evidence="7 8">
    <name type="scientific">Clostridium paraputrificum</name>
    <dbReference type="NCBI Taxonomy" id="29363"/>
    <lineage>
        <taxon>Bacteria</taxon>
        <taxon>Bacillati</taxon>
        <taxon>Bacillota</taxon>
        <taxon>Clostridia</taxon>
        <taxon>Eubacteriales</taxon>
        <taxon>Clostridiaceae</taxon>
        <taxon>Clostridium</taxon>
    </lineage>
</organism>
<comment type="function">
    <text evidence="4">A flexible structure which links the flagellar filament to the drive apparatus in the basal body.</text>
</comment>